<dbReference type="InterPro" id="IPR038594">
    <property type="entry name" value="SepF-like_sf"/>
</dbReference>
<evidence type="ECO:0000256" key="1">
    <source>
        <dbReference type="ARBA" id="ARBA00022618"/>
    </source>
</evidence>
<feature type="compositionally biased region" description="Basic and acidic residues" evidence="6">
    <location>
        <begin position="1"/>
        <end position="14"/>
    </location>
</feature>
<dbReference type="PANTHER" id="PTHR35798">
    <property type="entry name" value="CELL DIVISION PROTEIN SEPF"/>
    <property type="match status" value="1"/>
</dbReference>
<dbReference type="Pfam" id="PF04472">
    <property type="entry name" value="SepF"/>
    <property type="match status" value="1"/>
</dbReference>
<dbReference type="RefSeq" id="WP_091362837.1">
    <property type="nucleotide sequence ID" value="NZ_FMXA01000003.1"/>
</dbReference>
<dbReference type="PANTHER" id="PTHR35798:SF1">
    <property type="entry name" value="CELL DIVISION PROTEIN SEPF"/>
    <property type="match status" value="1"/>
</dbReference>
<proteinExistence type="inferred from homology"/>
<sequence>MGMFSKLKDQFIDHDEYEDEGYEDEEMMEEEEEPQRPVRSAAPAVPRSVAARNVGRATVPGRQAKPYTMVVVNPKVFNDCEKIADHLKSSRPVVMNMEQTDDSIAQRIVDYVQGVMYALDGKIDRISESIYLCAPNNMSVSRENYADVKTNQEAPQAEEPRWQAPQA</sequence>
<keyword evidence="8" id="KW-1185">Reference proteome</keyword>
<feature type="region of interest" description="Disordered" evidence="6">
    <location>
        <begin position="1"/>
        <end position="45"/>
    </location>
</feature>
<feature type="region of interest" description="Disordered" evidence="6">
    <location>
        <begin position="145"/>
        <end position="167"/>
    </location>
</feature>
<keyword evidence="5" id="KW-0963">Cytoplasm</keyword>
<comment type="similarity">
    <text evidence="5">Belongs to the SepF family.</text>
</comment>
<protein>
    <recommendedName>
        <fullName evidence="5">Cell division protein SepF</fullName>
    </recommendedName>
</protein>
<dbReference type="GO" id="GO:0000917">
    <property type="term" value="P:division septum assembly"/>
    <property type="evidence" value="ECO:0007669"/>
    <property type="project" value="UniProtKB-KW"/>
</dbReference>
<evidence type="ECO:0000256" key="5">
    <source>
        <dbReference type="HAMAP-Rule" id="MF_01197"/>
    </source>
</evidence>
<dbReference type="OrthoDB" id="9815206at2"/>
<dbReference type="GeneID" id="87755224"/>
<comment type="subcellular location">
    <subcellularLocation>
        <location evidence="5">Cytoplasm</location>
    </subcellularLocation>
    <text evidence="5">Localizes to the division site, in a FtsZ-dependent manner.</text>
</comment>
<comment type="subunit">
    <text evidence="5">Homodimer. Interacts with FtsZ.</text>
</comment>
<evidence type="ECO:0000256" key="6">
    <source>
        <dbReference type="SAM" id="MobiDB-lite"/>
    </source>
</evidence>
<evidence type="ECO:0000313" key="7">
    <source>
        <dbReference type="EMBL" id="SDA37835.1"/>
    </source>
</evidence>
<keyword evidence="3 5" id="KW-0131">Cell cycle</keyword>
<dbReference type="GO" id="GO:0043093">
    <property type="term" value="P:FtsZ-dependent cytokinesis"/>
    <property type="evidence" value="ECO:0007669"/>
    <property type="project" value="UniProtKB-UniRule"/>
</dbReference>
<evidence type="ECO:0000256" key="3">
    <source>
        <dbReference type="ARBA" id="ARBA00023306"/>
    </source>
</evidence>
<comment type="function">
    <text evidence="4 5">Cell division protein that is part of the divisome complex and is recruited early to the Z-ring. Probably stimulates Z-ring formation, perhaps through the cross-linking of FtsZ protofilaments. Its function overlaps with FtsA.</text>
</comment>
<dbReference type="STRING" id="209880.SAMN02910343_00174"/>
<dbReference type="AlphaFoldDB" id="A0A1G5UYK5"/>
<name>A0A1G5UYK5_9FIRM</name>
<dbReference type="EMBL" id="FMXA01000003">
    <property type="protein sequence ID" value="SDA37835.1"/>
    <property type="molecule type" value="Genomic_DNA"/>
</dbReference>
<reference evidence="7 8" key="1">
    <citation type="submission" date="2016-10" db="EMBL/GenBank/DDBJ databases">
        <authorList>
            <person name="de Groot N.N."/>
        </authorList>
    </citation>
    <scope>NUCLEOTIDE SEQUENCE [LARGE SCALE GENOMIC DNA]</scope>
    <source>
        <strain evidence="7 8">DSM 15230</strain>
    </source>
</reference>
<dbReference type="HAMAP" id="MF_01197">
    <property type="entry name" value="SepF"/>
    <property type="match status" value="1"/>
</dbReference>
<accession>A0A1G5UYK5</accession>
<keyword evidence="1 5" id="KW-0132">Cell division</keyword>
<organism evidence="7 8">
    <name type="scientific">Allisonella histaminiformans</name>
    <dbReference type="NCBI Taxonomy" id="209880"/>
    <lineage>
        <taxon>Bacteria</taxon>
        <taxon>Bacillati</taxon>
        <taxon>Bacillota</taxon>
        <taxon>Negativicutes</taxon>
        <taxon>Veillonellales</taxon>
        <taxon>Veillonellaceae</taxon>
        <taxon>Allisonella</taxon>
    </lineage>
</organism>
<evidence type="ECO:0000313" key="8">
    <source>
        <dbReference type="Proteomes" id="UP000199689"/>
    </source>
</evidence>
<gene>
    <name evidence="5" type="primary">sepF</name>
    <name evidence="7" type="ORF">SAMN02910343_00174</name>
</gene>
<evidence type="ECO:0000256" key="2">
    <source>
        <dbReference type="ARBA" id="ARBA00023210"/>
    </source>
</evidence>
<dbReference type="InterPro" id="IPR007561">
    <property type="entry name" value="Cell_div_SepF/SepF-rel"/>
</dbReference>
<dbReference type="GO" id="GO:0005737">
    <property type="term" value="C:cytoplasm"/>
    <property type="evidence" value="ECO:0007669"/>
    <property type="project" value="UniProtKB-SubCell"/>
</dbReference>
<feature type="compositionally biased region" description="Acidic residues" evidence="6">
    <location>
        <begin position="15"/>
        <end position="33"/>
    </location>
</feature>
<dbReference type="Proteomes" id="UP000199689">
    <property type="component" value="Unassembled WGS sequence"/>
</dbReference>
<dbReference type="Gene3D" id="3.30.110.150">
    <property type="entry name" value="SepF-like protein"/>
    <property type="match status" value="1"/>
</dbReference>
<evidence type="ECO:0000256" key="4">
    <source>
        <dbReference type="ARBA" id="ARBA00044936"/>
    </source>
</evidence>
<keyword evidence="2 5" id="KW-0717">Septation</keyword>
<dbReference type="InterPro" id="IPR023052">
    <property type="entry name" value="Cell_div_SepF"/>
</dbReference>